<dbReference type="RefSeq" id="WP_102967311.1">
    <property type="nucleotide sequence ID" value="NZ_POSK01000023.1"/>
</dbReference>
<proteinExistence type="predicted"/>
<name>A0A2J8HSH0_VIBDI</name>
<gene>
    <name evidence="1" type="ORF">C1N32_20805</name>
</gene>
<dbReference type="EMBL" id="POSK01000023">
    <property type="protein sequence ID" value="PNI01205.1"/>
    <property type="molecule type" value="Genomic_DNA"/>
</dbReference>
<reference evidence="1 2" key="1">
    <citation type="submission" date="2018-01" db="EMBL/GenBank/DDBJ databases">
        <title>Draft genome sequences of six Vibrio diazotrophicus strains isolated from deep-sea sediments of the Baltic Sea.</title>
        <authorList>
            <person name="Castillo D."/>
            <person name="Vandieken V."/>
            <person name="Chiang O."/>
            <person name="Middelboe M."/>
        </authorList>
    </citation>
    <scope>NUCLEOTIDE SEQUENCE [LARGE SCALE GENOMIC DNA]</scope>
    <source>
        <strain evidence="1 2">60.27F</strain>
    </source>
</reference>
<protein>
    <submittedName>
        <fullName evidence="1">Uncharacterized protein</fullName>
    </submittedName>
</protein>
<dbReference type="AlphaFoldDB" id="A0A2J8HSH0"/>
<evidence type="ECO:0000313" key="2">
    <source>
        <dbReference type="Proteomes" id="UP000236449"/>
    </source>
</evidence>
<dbReference type="Proteomes" id="UP000236449">
    <property type="component" value="Unassembled WGS sequence"/>
</dbReference>
<accession>A0A2J8HSH0</accession>
<sequence length="231" mass="26617">MDQKIVNMIEYCGIEVSDVEHIINAVELQTKSHTINKITDNMLAAFDKKIGSEQSGRTGARQAAGGERGDAWHYHNGRVDGVDTGRYIAEKVLVDFEPSPEPVAFPENWYFQLNQPLEEWEIKQELTAERKAFFMRTALTAICECLDNSARYFNAVVELSGYKKDDSETLLNVQLHHHHEQLNDGVIWLYLYIDESNQVYMMVGEDGDQEWELNAHNFWSYAYLNAFCKPQ</sequence>
<evidence type="ECO:0000313" key="1">
    <source>
        <dbReference type="EMBL" id="PNI01205.1"/>
    </source>
</evidence>
<organism evidence="1 2">
    <name type="scientific">Vibrio diazotrophicus</name>
    <dbReference type="NCBI Taxonomy" id="685"/>
    <lineage>
        <taxon>Bacteria</taxon>
        <taxon>Pseudomonadati</taxon>
        <taxon>Pseudomonadota</taxon>
        <taxon>Gammaproteobacteria</taxon>
        <taxon>Vibrionales</taxon>
        <taxon>Vibrionaceae</taxon>
        <taxon>Vibrio</taxon>
    </lineage>
</organism>
<comment type="caution">
    <text evidence="1">The sequence shown here is derived from an EMBL/GenBank/DDBJ whole genome shotgun (WGS) entry which is preliminary data.</text>
</comment>